<name>A0A9D1EEN3_9FIRM</name>
<evidence type="ECO:0000313" key="3">
    <source>
        <dbReference type="Proteomes" id="UP000824201"/>
    </source>
</evidence>
<sequence length="67" mass="7629">MKYINKGIELIAVLCMVFAFVSAGDEFLKVLKDTLGYMIYLSVFAAPVVYFSIKRKKAFAQRKNISE</sequence>
<keyword evidence="1" id="KW-0472">Membrane</keyword>
<feature type="transmembrane region" description="Helical" evidence="1">
    <location>
        <begin position="34"/>
        <end position="53"/>
    </location>
</feature>
<comment type="caution">
    <text evidence="2">The sequence shown here is derived from an EMBL/GenBank/DDBJ whole genome shotgun (WGS) entry which is preliminary data.</text>
</comment>
<reference evidence="2" key="1">
    <citation type="submission" date="2020-10" db="EMBL/GenBank/DDBJ databases">
        <authorList>
            <person name="Gilroy R."/>
        </authorList>
    </citation>
    <scope>NUCLEOTIDE SEQUENCE</scope>
    <source>
        <strain evidence="2">ChiW13-3771</strain>
    </source>
</reference>
<reference evidence="2" key="2">
    <citation type="journal article" date="2021" name="PeerJ">
        <title>Extensive microbial diversity within the chicken gut microbiome revealed by metagenomics and culture.</title>
        <authorList>
            <person name="Gilroy R."/>
            <person name="Ravi A."/>
            <person name="Getino M."/>
            <person name="Pursley I."/>
            <person name="Horton D.L."/>
            <person name="Alikhan N.F."/>
            <person name="Baker D."/>
            <person name="Gharbi K."/>
            <person name="Hall N."/>
            <person name="Watson M."/>
            <person name="Adriaenssens E.M."/>
            <person name="Foster-Nyarko E."/>
            <person name="Jarju S."/>
            <person name="Secka A."/>
            <person name="Antonio M."/>
            <person name="Oren A."/>
            <person name="Chaudhuri R.R."/>
            <person name="La Ragione R."/>
            <person name="Hildebrand F."/>
            <person name="Pallen M.J."/>
        </authorList>
    </citation>
    <scope>NUCLEOTIDE SEQUENCE</scope>
    <source>
        <strain evidence="2">ChiW13-3771</strain>
    </source>
</reference>
<protein>
    <submittedName>
        <fullName evidence="2">Uncharacterized protein</fullName>
    </submittedName>
</protein>
<organism evidence="2 3">
    <name type="scientific">Candidatus Fimimorpha faecalis</name>
    <dbReference type="NCBI Taxonomy" id="2840824"/>
    <lineage>
        <taxon>Bacteria</taxon>
        <taxon>Bacillati</taxon>
        <taxon>Bacillota</taxon>
        <taxon>Clostridia</taxon>
        <taxon>Eubacteriales</taxon>
        <taxon>Candidatus Fimimorpha</taxon>
    </lineage>
</organism>
<gene>
    <name evidence="2" type="ORF">IAC96_07485</name>
</gene>
<dbReference type="AlphaFoldDB" id="A0A9D1EEN3"/>
<dbReference type="EMBL" id="DVHN01000091">
    <property type="protein sequence ID" value="HIR88775.1"/>
    <property type="molecule type" value="Genomic_DNA"/>
</dbReference>
<keyword evidence="1" id="KW-0812">Transmembrane</keyword>
<accession>A0A9D1EEN3</accession>
<evidence type="ECO:0000256" key="1">
    <source>
        <dbReference type="SAM" id="Phobius"/>
    </source>
</evidence>
<proteinExistence type="predicted"/>
<evidence type="ECO:0000313" key="2">
    <source>
        <dbReference type="EMBL" id="HIR88775.1"/>
    </source>
</evidence>
<dbReference type="Proteomes" id="UP000824201">
    <property type="component" value="Unassembled WGS sequence"/>
</dbReference>
<keyword evidence="1" id="KW-1133">Transmembrane helix</keyword>